<comment type="similarity">
    <text evidence="3">In the C-terminal section; belongs to the peptidase M41 family.</text>
</comment>
<dbReference type="FunFam" id="1.10.8.60:FF:000033">
    <property type="entry name" value="paraplegin isoform X1"/>
    <property type="match status" value="1"/>
</dbReference>
<keyword evidence="22" id="KW-0175">Coiled coil</keyword>
<feature type="compositionally biased region" description="Basic and acidic residues" evidence="23">
    <location>
        <begin position="42"/>
        <end position="69"/>
    </location>
</feature>
<comment type="subcellular location">
    <subcellularLocation>
        <location evidence="2">Mitochondrion inner membrane</location>
        <topology evidence="2">Multi-pass membrane protein</topology>
    </subcellularLocation>
</comment>
<dbReference type="InterPro" id="IPR011546">
    <property type="entry name" value="Pept_M41_FtsH_extracell"/>
</dbReference>
<reference evidence="26" key="3">
    <citation type="submission" date="2025-09" db="UniProtKB">
        <authorList>
            <consortium name="Ensembl"/>
        </authorList>
    </citation>
    <scope>IDENTIFICATION</scope>
</reference>
<keyword evidence="16" id="KW-0944">Nitration</keyword>
<dbReference type="CDD" id="cd19501">
    <property type="entry name" value="RecA-like_FtsH"/>
    <property type="match status" value="1"/>
</dbReference>
<evidence type="ECO:0000256" key="23">
    <source>
        <dbReference type="SAM" id="MobiDB-lite"/>
    </source>
</evidence>
<accession>A0A4W5RFB1</accession>
<evidence type="ECO:0000256" key="15">
    <source>
        <dbReference type="ARBA" id="ARBA00023049"/>
    </source>
</evidence>
<comment type="catalytic activity">
    <reaction evidence="19">
        <text>ATP + H2O = ADP + phosphate + H(+)</text>
        <dbReference type="Rhea" id="RHEA:13065"/>
        <dbReference type="ChEBI" id="CHEBI:15377"/>
        <dbReference type="ChEBI" id="CHEBI:15378"/>
        <dbReference type="ChEBI" id="CHEBI:30616"/>
        <dbReference type="ChEBI" id="CHEBI:43474"/>
        <dbReference type="ChEBI" id="CHEBI:456216"/>
    </reaction>
    <physiologicalReaction direction="left-to-right" evidence="19">
        <dbReference type="Rhea" id="RHEA:13066"/>
    </physiologicalReaction>
</comment>
<evidence type="ECO:0000256" key="5">
    <source>
        <dbReference type="ARBA" id="ARBA00022670"/>
    </source>
</evidence>
<keyword evidence="17" id="KW-0496">Mitochondrion</keyword>
<keyword evidence="9" id="KW-0999">Mitochondrion inner membrane</keyword>
<evidence type="ECO:0000256" key="1">
    <source>
        <dbReference type="ARBA" id="ARBA00001947"/>
    </source>
</evidence>
<evidence type="ECO:0000256" key="22">
    <source>
        <dbReference type="SAM" id="Coils"/>
    </source>
</evidence>
<proteinExistence type="inferred from homology"/>
<dbReference type="InterPro" id="IPR037219">
    <property type="entry name" value="Peptidase_M41-like"/>
</dbReference>
<dbReference type="GO" id="GO:0004222">
    <property type="term" value="F:metalloendopeptidase activity"/>
    <property type="evidence" value="ECO:0007669"/>
    <property type="project" value="InterPro"/>
</dbReference>
<evidence type="ECO:0000256" key="24">
    <source>
        <dbReference type="SAM" id="Phobius"/>
    </source>
</evidence>
<keyword evidence="7" id="KW-0479">Metal-binding</keyword>
<dbReference type="Pfam" id="PF06480">
    <property type="entry name" value="FtsH_ext"/>
    <property type="match status" value="1"/>
</dbReference>
<keyword evidence="10" id="KW-0378">Hydrolase</keyword>
<evidence type="ECO:0000256" key="8">
    <source>
        <dbReference type="ARBA" id="ARBA00022741"/>
    </source>
</evidence>
<evidence type="ECO:0000256" key="12">
    <source>
        <dbReference type="ARBA" id="ARBA00022840"/>
    </source>
</evidence>
<evidence type="ECO:0000256" key="16">
    <source>
        <dbReference type="ARBA" id="ARBA00023074"/>
    </source>
</evidence>
<dbReference type="NCBIfam" id="TIGR01241">
    <property type="entry name" value="FtsH_fam"/>
    <property type="match status" value="1"/>
</dbReference>
<dbReference type="FunFam" id="3.40.50.300:FF:000277">
    <property type="entry name" value="ATP-dependent zinc metalloprotease FtsH"/>
    <property type="match status" value="1"/>
</dbReference>
<dbReference type="PANTHER" id="PTHR43655">
    <property type="entry name" value="ATP-DEPENDENT PROTEASE"/>
    <property type="match status" value="1"/>
</dbReference>
<dbReference type="Pfam" id="PF00004">
    <property type="entry name" value="AAA"/>
    <property type="match status" value="1"/>
</dbReference>
<evidence type="ECO:0000256" key="21">
    <source>
        <dbReference type="ARBA" id="ARBA00083866"/>
    </source>
</evidence>
<dbReference type="Pfam" id="PF17862">
    <property type="entry name" value="AAA_lid_3"/>
    <property type="match status" value="1"/>
</dbReference>
<dbReference type="GO" id="GO:0007005">
    <property type="term" value="P:mitochondrion organization"/>
    <property type="evidence" value="ECO:0007669"/>
    <property type="project" value="UniProtKB-ARBA"/>
</dbReference>
<reference evidence="26" key="2">
    <citation type="submission" date="2025-08" db="UniProtKB">
        <authorList>
            <consortium name="Ensembl"/>
        </authorList>
    </citation>
    <scope>IDENTIFICATION</scope>
</reference>
<dbReference type="GO" id="GO:0005524">
    <property type="term" value="F:ATP binding"/>
    <property type="evidence" value="ECO:0007669"/>
    <property type="project" value="UniProtKB-KW"/>
</dbReference>
<sequence length="735" mass="81962">MSPRLTAISKLLIKNNLFKNPVGLWNILGSTNNFSTSQSKQQDQKKSDGPKGKAPEEDEEEKKRREQEDQMYRERLRTLFIIALVMSLLNSINTSGGNISWNDFVNEMLAKGEVSRVQVVPESDIVEIYLHPGAVIFGRPRLALMYRMQVANIDKFEEKLRAAEEELNIDAKDRIPVSYKRTGFFGNALYALGMAAIGVAILWYIFRLAGMGGKDGGFSAFNQLKMAKFTIVDGKSGKGVSFKDVAGMHEAKMEVKEFVDYLKCPDRYLNLGAKVPKGSLLLGPPGCGKTLLAKAVATEAQVPFLAMAGSEFVEVIGGLGAARVRSLFKEARARAPCIVYIDEIDAVGKKRSNNMSGFSNTEEEQTLNQLLVEMDGMGTTDHVIVLASTNRADILDNALMRPGRLDRHIFIDFPTLQERKEIYEQHLKILKLTHPASSYSLRLAELTPGFSGADIANICNEAALHAAREGYKSIDTFNFEYAVERVLAGTSVKKSKILSKEEQRIVAFHESGHALVGWLLEHTEALMKVSIAPRTNAALGFAQILPRDQYLFSKEQLFERMCMALGGRASEAITFNKVTTGAQDDLRKVTRVAYSMVKQYGMSSSVGQVSFPETEEQGAVGRRPFSQGLQQQMDHEAKLLIARAYRQTEKLLLDNRDKLIMLANALLEREVVNYEDIEALLGPPPHGPKKMIAPQSWIEAEKDKQDTGEDDEPRPPPRRKEDDEDNDEHLNLRPV</sequence>
<feature type="region of interest" description="Disordered" evidence="23">
    <location>
        <begin position="35"/>
        <end position="69"/>
    </location>
</feature>
<evidence type="ECO:0000256" key="10">
    <source>
        <dbReference type="ARBA" id="ARBA00022801"/>
    </source>
</evidence>
<evidence type="ECO:0000256" key="19">
    <source>
        <dbReference type="ARBA" id="ARBA00048778"/>
    </source>
</evidence>
<dbReference type="Gene3D" id="3.40.1690.20">
    <property type="match status" value="1"/>
</dbReference>
<feature type="transmembrane region" description="Helical" evidence="24">
    <location>
        <begin position="188"/>
        <end position="206"/>
    </location>
</feature>
<dbReference type="FunFam" id="3.40.1690.20:FF:000002">
    <property type="entry name" value="paraplegin isoform X1"/>
    <property type="match status" value="1"/>
</dbReference>
<comment type="similarity">
    <text evidence="4">In the N-terminal section; belongs to the AAA ATPase family.</text>
</comment>
<dbReference type="GO" id="GO:0034982">
    <property type="term" value="P:mitochondrial protein processing"/>
    <property type="evidence" value="ECO:0007669"/>
    <property type="project" value="TreeGrafter"/>
</dbReference>
<dbReference type="Ensembl" id="ENSHHUT00000091292.1">
    <property type="protein sequence ID" value="ENSHHUP00000088541.1"/>
    <property type="gene ID" value="ENSHHUG00000051137.1"/>
</dbReference>
<evidence type="ECO:0000256" key="3">
    <source>
        <dbReference type="ARBA" id="ARBA00010044"/>
    </source>
</evidence>
<dbReference type="Pfam" id="PF01434">
    <property type="entry name" value="Peptidase_M41"/>
    <property type="match status" value="1"/>
</dbReference>
<evidence type="ECO:0000313" key="27">
    <source>
        <dbReference type="Proteomes" id="UP000314982"/>
    </source>
</evidence>
<keyword evidence="12" id="KW-0067">ATP-binding</keyword>
<reference evidence="27" key="1">
    <citation type="submission" date="2018-06" db="EMBL/GenBank/DDBJ databases">
        <title>Genome assembly of Danube salmon.</title>
        <authorList>
            <person name="Macqueen D.J."/>
            <person name="Gundappa M.K."/>
        </authorList>
    </citation>
    <scope>NUCLEOTIDE SEQUENCE [LARGE SCALE GENOMIC DNA]</scope>
</reference>
<keyword evidence="5" id="KW-0645">Protease</keyword>
<evidence type="ECO:0000259" key="25">
    <source>
        <dbReference type="SMART" id="SM00382"/>
    </source>
</evidence>
<keyword evidence="11" id="KW-0862">Zinc</keyword>
<organism evidence="26 27">
    <name type="scientific">Hucho hucho</name>
    <name type="common">huchen</name>
    <dbReference type="NCBI Taxonomy" id="62062"/>
    <lineage>
        <taxon>Eukaryota</taxon>
        <taxon>Metazoa</taxon>
        <taxon>Chordata</taxon>
        <taxon>Craniata</taxon>
        <taxon>Vertebrata</taxon>
        <taxon>Euteleostomi</taxon>
        <taxon>Actinopterygii</taxon>
        <taxon>Neopterygii</taxon>
        <taxon>Teleostei</taxon>
        <taxon>Protacanthopterygii</taxon>
        <taxon>Salmoniformes</taxon>
        <taxon>Salmonidae</taxon>
        <taxon>Salmoninae</taxon>
        <taxon>Hucho</taxon>
    </lineage>
</organism>
<keyword evidence="6 24" id="KW-0812">Transmembrane</keyword>
<evidence type="ECO:0000256" key="7">
    <source>
        <dbReference type="ARBA" id="ARBA00022723"/>
    </source>
</evidence>
<dbReference type="PANTHER" id="PTHR43655:SF8">
    <property type="entry name" value="PARAPLEGIN"/>
    <property type="match status" value="1"/>
</dbReference>
<dbReference type="SUPFAM" id="SSF140990">
    <property type="entry name" value="FtsH protease domain-like"/>
    <property type="match status" value="1"/>
</dbReference>
<dbReference type="GO" id="GO:0005745">
    <property type="term" value="C:m-AAA complex"/>
    <property type="evidence" value="ECO:0007669"/>
    <property type="project" value="TreeGrafter"/>
</dbReference>
<keyword evidence="14 24" id="KW-1133">Transmembrane helix</keyword>
<dbReference type="InterPro" id="IPR041569">
    <property type="entry name" value="AAA_lid_3"/>
</dbReference>
<feature type="region of interest" description="Disordered" evidence="23">
    <location>
        <begin position="680"/>
        <end position="735"/>
    </location>
</feature>
<dbReference type="GeneTree" id="ENSGT00940000156329"/>
<comment type="cofactor">
    <cofactor evidence="1">
        <name>Zn(2+)</name>
        <dbReference type="ChEBI" id="CHEBI:29105"/>
    </cofactor>
</comment>
<evidence type="ECO:0000256" key="20">
    <source>
        <dbReference type="ARBA" id="ARBA00074333"/>
    </source>
</evidence>
<evidence type="ECO:0000256" key="18">
    <source>
        <dbReference type="ARBA" id="ARBA00023136"/>
    </source>
</evidence>
<dbReference type="Gene3D" id="1.10.8.60">
    <property type="match status" value="1"/>
</dbReference>
<dbReference type="GO" id="GO:0008270">
    <property type="term" value="F:zinc ion binding"/>
    <property type="evidence" value="ECO:0007669"/>
    <property type="project" value="InterPro"/>
</dbReference>
<dbReference type="InterPro" id="IPR000642">
    <property type="entry name" value="Peptidase_M41"/>
</dbReference>
<keyword evidence="27" id="KW-1185">Reference proteome</keyword>
<dbReference type="GO" id="GO:0016887">
    <property type="term" value="F:ATP hydrolysis activity"/>
    <property type="evidence" value="ECO:0007669"/>
    <property type="project" value="InterPro"/>
</dbReference>
<dbReference type="InterPro" id="IPR003593">
    <property type="entry name" value="AAA+_ATPase"/>
</dbReference>
<dbReference type="Proteomes" id="UP000314982">
    <property type="component" value="Unassembled WGS sequence"/>
</dbReference>
<dbReference type="SUPFAM" id="SSF52540">
    <property type="entry name" value="P-loop containing nucleoside triphosphate hydrolases"/>
    <property type="match status" value="1"/>
</dbReference>
<keyword evidence="8" id="KW-0547">Nucleotide-binding</keyword>
<feature type="coiled-coil region" evidence="22">
    <location>
        <begin position="146"/>
        <end position="173"/>
    </location>
</feature>
<evidence type="ECO:0000256" key="13">
    <source>
        <dbReference type="ARBA" id="ARBA00022946"/>
    </source>
</evidence>
<keyword evidence="18 24" id="KW-0472">Membrane</keyword>
<evidence type="ECO:0000256" key="4">
    <source>
        <dbReference type="ARBA" id="ARBA00010550"/>
    </source>
</evidence>
<dbReference type="AlphaFoldDB" id="A0A4W5RFB1"/>
<dbReference type="Gene3D" id="3.40.50.300">
    <property type="entry name" value="P-loop containing nucleotide triphosphate hydrolases"/>
    <property type="match status" value="1"/>
</dbReference>
<dbReference type="InterPro" id="IPR027417">
    <property type="entry name" value="P-loop_NTPase"/>
</dbReference>
<evidence type="ECO:0000313" key="26">
    <source>
        <dbReference type="Ensembl" id="ENSHHUP00000088541.1"/>
    </source>
</evidence>
<dbReference type="Gene3D" id="1.20.58.760">
    <property type="entry name" value="Peptidase M41"/>
    <property type="match status" value="1"/>
</dbReference>
<feature type="domain" description="AAA+ ATPase" evidence="25">
    <location>
        <begin position="275"/>
        <end position="415"/>
    </location>
</feature>
<evidence type="ECO:0000256" key="11">
    <source>
        <dbReference type="ARBA" id="ARBA00022833"/>
    </source>
</evidence>
<name>A0A4W5RFB1_9TELE</name>
<evidence type="ECO:0000256" key="9">
    <source>
        <dbReference type="ARBA" id="ARBA00022792"/>
    </source>
</evidence>
<feature type="compositionally biased region" description="Basic and acidic residues" evidence="23">
    <location>
        <begin position="699"/>
        <end position="721"/>
    </location>
</feature>
<dbReference type="FunFam" id="1.20.58.760:FF:000004">
    <property type="entry name" value="paraplegin isoform X1"/>
    <property type="match status" value="1"/>
</dbReference>
<evidence type="ECO:0000256" key="14">
    <source>
        <dbReference type="ARBA" id="ARBA00022989"/>
    </source>
</evidence>
<evidence type="ECO:0000256" key="17">
    <source>
        <dbReference type="ARBA" id="ARBA00023128"/>
    </source>
</evidence>
<dbReference type="GO" id="GO:0004176">
    <property type="term" value="F:ATP-dependent peptidase activity"/>
    <property type="evidence" value="ECO:0007669"/>
    <property type="project" value="InterPro"/>
</dbReference>
<dbReference type="InterPro" id="IPR005936">
    <property type="entry name" value="FtsH"/>
</dbReference>
<protein>
    <recommendedName>
        <fullName evidence="20">Mitochondrial inner membrane m-AAA protease component paraplegin</fullName>
    </recommendedName>
    <alternativeName>
        <fullName evidence="21">Paraplegin</fullName>
    </alternativeName>
</protein>
<dbReference type="InterPro" id="IPR003959">
    <property type="entry name" value="ATPase_AAA_core"/>
</dbReference>
<keyword evidence="15" id="KW-0482">Metalloprotease</keyword>
<dbReference type="SMART" id="SM00382">
    <property type="entry name" value="AAA"/>
    <property type="match status" value="1"/>
</dbReference>
<dbReference type="InterPro" id="IPR050928">
    <property type="entry name" value="ATP-dep_Zn_Metalloprotease"/>
</dbReference>
<evidence type="ECO:0000256" key="2">
    <source>
        <dbReference type="ARBA" id="ARBA00004448"/>
    </source>
</evidence>
<keyword evidence="13" id="KW-0809">Transit peptide</keyword>
<evidence type="ECO:0000256" key="6">
    <source>
        <dbReference type="ARBA" id="ARBA00022692"/>
    </source>
</evidence>